<dbReference type="Proteomes" id="UP001238523">
    <property type="component" value="Chromosome"/>
</dbReference>
<evidence type="ECO:0000313" key="4">
    <source>
        <dbReference type="Proteomes" id="UP001238523"/>
    </source>
</evidence>
<dbReference type="EMBL" id="CP122379">
    <property type="protein sequence ID" value="WGF91282.1"/>
    <property type="molecule type" value="Genomic_DNA"/>
</dbReference>
<keyword evidence="1" id="KW-1133">Transmembrane helix</keyword>
<name>A0ABY8KTW1_9FLAO</name>
<dbReference type="RefSeq" id="WP_279447234.1">
    <property type="nucleotide sequence ID" value="NZ_CP122379.1"/>
</dbReference>
<evidence type="ECO:0000256" key="1">
    <source>
        <dbReference type="SAM" id="Phobius"/>
    </source>
</evidence>
<dbReference type="Pfam" id="PF00884">
    <property type="entry name" value="Sulfatase"/>
    <property type="match status" value="1"/>
</dbReference>
<feature type="domain" description="Sulfatase N-terminal" evidence="2">
    <location>
        <begin position="195"/>
        <end position="395"/>
    </location>
</feature>
<feature type="transmembrane region" description="Helical" evidence="1">
    <location>
        <begin position="130"/>
        <end position="149"/>
    </location>
</feature>
<organism evidence="3 4">
    <name type="scientific">Aequorivita marisscotiae</name>
    <dbReference type="NCBI Taxonomy" id="3040348"/>
    <lineage>
        <taxon>Bacteria</taxon>
        <taxon>Pseudomonadati</taxon>
        <taxon>Bacteroidota</taxon>
        <taxon>Flavobacteriia</taxon>
        <taxon>Flavobacteriales</taxon>
        <taxon>Flavobacteriaceae</taxon>
        <taxon>Aequorivita</taxon>
    </lineage>
</organism>
<dbReference type="SUPFAM" id="SSF53649">
    <property type="entry name" value="Alkaline phosphatase-like"/>
    <property type="match status" value="1"/>
</dbReference>
<keyword evidence="4" id="KW-1185">Reference proteome</keyword>
<keyword evidence="1" id="KW-0812">Transmembrane</keyword>
<feature type="transmembrane region" description="Helical" evidence="1">
    <location>
        <begin position="81"/>
        <end position="101"/>
    </location>
</feature>
<evidence type="ECO:0000313" key="3">
    <source>
        <dbReference type="EMBL" id="WGF91282.1"/>
    </source>
</evidence>
<accession>A0ABY8KTW1</accession>
<gene>
    <name evidence="3" type="ORF">QCQ61_08625</name>
</gene>
<keyword evidence="1" id="KW-0472">Membrane</keyword>
<feature type="transmembrane region" description="Helical" evidence="1">
    <location>
        <begin position="107"/>
        <end position="123"/>
    </location>
</feature>
<reference evidence="3 4" key="1">
    <citation type="submission" date="2023-04" db="EMBL/GenBank/DDBJ databases">
        <title>Taxonomic identification of the Arctic strain Aequorivita sp. nov. and transcriptomic analysis in response to temperature stress.</title>
        <authorList>
            <person name="Liu W."/>
            <person name="Cong B."/>
            <person name="Lin J."/>
        </authorList>
    </citation>
    <scope>NUCLEOTIDE SEQUENCE [LARGE SCALE GENOMIC DNA]</scope>
    <source>
        <strain evidence="3 4">Ant34-E75</strain>
    </source>
</reference>
<dbReference type="Gene3D" id="3.40.720.10">
    <property type="entry name" value="Alkaline Phosphatase, subunit A"/>
    <property type="match status" value="1"/>
</dbReference>
<dbReference type="InterPro" id="IPR017850">
    <property type="entry name" value="Alkaline_phosphatase_core_sf"/>
</dbReference>
<evidence type="ECO:0000259" key="2">
    <source>
        <dbReference type="Pfam" id="PF00884"/>
    </source>
</evidence>
<proteinExistence type="predicted"/>
<protein>
    <recommendedName>
        <fullName evidence="2">Sulfatase N-terminal domain-containing protein</fullName>
    </recommendedName>
</protein>
<dbReference type="InterPro" id="IPR000917">
    <property type="entry name" value="Sulfatase_N"/>
</dbReference>
<feature type="transmembrane region" description="Helical" evidence="1">
    <location>
        <begin position="20"/>
        <end position="36"/>
    </location>
</feature>
<feature type="transmembrane region" description="Helical" evidence="1">
    <location>
        <begin position="48"/>
        <end position="69"/>
    </location>
</feature>
<sequence length="493" mass="57466">MKPKNSFPGKHFQNISQNPVLIALGVGLYPLVFYYSRNFGMINSWEQFGYFLLLFIALPIVFFSFLKWISNSSFASKWRKYLLPFFSVFLFLFYIKIILYADIQRKIILGIFIIAALLAYFLHRHFKKWILLQLILAVIGFIGLVPTLMKYVNYDSEWTQQPDNIEEVIFKKKPNIYYIQPDGYASFSEMESDFYKVDNTDFNTFLAENNFKNYPDFRSNYITTISSNSATFMMKHHYYNHGKDYSEMLHARKNIITENPVLSIFKNNGYKTHFISEHPYLLVNRPKVGFDFTNFDYSEIPYISTGFNVKKEVLPDLKKAIDSKNDGGNFFFIEIFEPSHVSTTKDASKGKEVERDEWIKRLRIANAKIEKMVNLITEKDPEALIMIMADHGGFVGLDYTRQVYTKTSNPEIIYTTFGAMLAIKWPNGEAPDSDSFLKSCVNSFRVLFAYLGEEEKYLYHLQEDASYLILKEGAQSGVYKYIDSNGNIVFKKV</sequence>